<reference evidence="2" key="1">
    <citation type="submission" date="2021-04" db="EMBL/GenBank/DDBJ databases">
        <title>Genome based classification of Actinospica acidithermotolerans sp. nov., an actinobacterium isolated from an Indonesian hot spring.</title>
        <authorList>
            <person name="Kusuma A.B."/>
            <person name="Putra K.E."/>
            <person name="Nafisah S."/>
            <person name="Loh J."/>
            <person name="Nouioui I."/>
            <person name="Goodfellow M."/>
        </authorList>
    </citation>
    <scope>NUCLEOTIDE SEQUENCE</scope>
    <source>
        <strain evidence="2">MGRD01-02</strain>
    </source>
</reference>
<dbReference type="Proteomes" id="UP000676325">
    <property type="component" value="Unassembled WGS sequence"/>
</dbReference>
<sequence length="245" mass="26295">MPVPYIAAWSGEITTDADLACTDLVIRTNLVTGGKQVRYTDERPEDRDTNGVLWHRVPDNLGRGEPHFAKIHTGRQRRAMDFGLCQVCAGPAQVWMTTESMWQEYRAVFGPAAVSYPTFDPPVCLPCAEAARAYCPAIGRGHLYLATRAWATTLIRAHELDPVGERLSEVRTLRLAPPGAAGPDPDLLIARALGASLIGPVVHRDPTAVPGLGRRVQIAAPSPTAATPGAPRRPRTSGDVPPGSA</sequence>
<protein>
    <submittedName>
        <fullName evidence="2">Uncharacterized protein</fullName>
    </submittedName>
</protein>
<proteinExistence type="predicted"/>
<dbReference type="AlphaFoldDB" id="A0A941IPY4"/>
<evidence type="ECO:0000313" key="3">
    <source>
        <dbReference type="Proteomes" id="UP000676325"/>
    </source>
</evidence>
<feature type="region of interest" description="Disordered" evidence="1">
    <location>
        <begin position="217"/>
        <end position="245"/>
    </location>
</feature>
<organism evidence="2 3">
    <name type="scientific">Actinospica acidithermotolerans</name>
    <dbReference type="NCBI Taxonomy" id="2828514"/>
    <lineage>
        <taxon>Bacteria</taxon>
        <taxon>Bacillati</taxon>
        <taxon>Actinomycetota</taxon>
        <taxon>Actinomycetes</taxon>
        <taxon>Catenulisporales</taxon>
        <taxon>Actinospicaceae</taxon>
        <taxon>Actinospica</taxon>
    </lineage>
</organism>
<comment type="caution">
    <text evidence="2">The sequence shown here is derived from an EMBL/GenBank/DDBJ whole genome shotgun (WGS) entry which is preliminary data.</text>
</comment>
<gene>
    <name evidence="2" type="ORF">KDK95_31595</name>
</gene>
<evidence type="ECO:0000256" key="1">
    <source>
        <dbReference type="SAM" id="MobiDB-lite"/>
    </source>
</evidence>
<dbReference type="EMBL" id="JAGSOH010000164">
    <property type="protein sequence ID" value="MBR7830891.1"/>
    <property type="molecule type" value="Genomic_DNA"/>
</dbReference>
<evidence type="ECO:0000313" key="2">
    <source>
        <dbReference type="EMBL" id="MBR7830891.1"/>
    </source>
</evidence>
<name>A0A941IPY4_9ACTN</name>
<keyword evidence="3" id="KW-1185">Reference proteome</keyword>
<accession>A0A941IPY4</accession>
<feature type="compositionally biased region" description="Low complexity" evidence="1">
    <location>
        <begin position="219"/>
        <end position="230"/>
    </location>
</feature>
<dbReference type="RefSeq" id="WP_212522010.1">
    <property type="nucleotide sequence ID" value="NZ_JAGSOH010000164.1"/>
</dbReference>